<gene>
    <name evidence="3" type="ORF">PG997_002745</name>
</gene>
<feature type="domain" description="AAA+ ATPase" evidence="2">
    <location>
        <begin position="282"/>
        <end position="376"/>
    </location>
</feature>
<evidence type="ECO:0000313" key="3">
    <source>
        <dbReference type="EMBL" id="KAK8087784.1"/>
    </source>
</evidence>
<organism evidence="3 4">
    <name type="scientific">Apiospora hydei</name>
    <dbReference type="NCBI Taxonomy" id="1337664"/>
    <lineage>
        <taxon>Eukaryota</taxon>
        <taxon>Fungi</taxon>
        <taxon>Dikarya</taxon>
        <taxon>Ascomycota</taxon>
        <taxon>Pezizomycotina</taxon>
        <taxon>Sordariomycetes</taxon>
        <taxon>Xylariomycetidae</taxon>
        <taxon>Amphisphaeriales</taxon>
        <taxon>Apiosporaceae</taxon>
        <taxon>Apiospora</taxon>
    </lineage>
</organism>
<dbReference type="RefSeq" id="XP_066670678.1">
    <property type="nucleotide sequence ID" value="XM_066807060.1"/>
</dbReference>
<feature type="region of interest" description="Disordered" evidence="1">
    <location>
        <begin position="550"/>
        <end position="592"/>
    </location>
</feature>
<accession>A0ABR1WXD8</accession>
<dbReference type="InterPro" id="IPR003593">
    <property type="entry name" value="AAA+_ATPase"/>
</dbReference>
<dbReference type="InterPro" id="IPR027417">
    <property type="entry name" value="P-loop_NTPase"/>
</dbReference>
<dbReference type="PANTHER" id="PTHR46411:SF2">
    <property type="entry name" value="AAA+ ATPASE DOMAIN-CONTAINING PROTEIN"/>
    <property type="match status" value="1"/>
</dbReference>
<dbReference type="InterPro" id="IPR056599">
    <property type="entry name" value="AAA_lid_fung"/>
</dbReference>
<dbReference type="InterPro" id="IPR054289">
    <property type="entry name" value="DUF7025"/>
</dbReference>
<dbReference type="Pfam" id="PF22942">
    <property type="entry name" value="DUF7025"/>
    <property type="match status" value="1"/>
</dbReference>
<dbReference type="PANTHER" id="PTHR46411">
    <property type="entry name" value="FAMILY ATPASE, PUTATIVE-RELATED"/>
    <property type="match status" value="1"/>
</dbReference>
<dbReference type="InterPro" id="IPR003959">
    <property type="entry name" value="ATPase_AAA_core"/>
</dbReference>
<reference evidence="3 4" key="1">
    <citation type="submission" date="2023-01" db="EMBL/GenBank/DDBJ databases">
        <title>Analysis of 21 Apiospora genomes using comparative genomics revels a genus with tremendous synthesis potential of carbohydrate active enzymes and secondary metabolites.</title>
        <authorList>
            <person name="Sorensen T."/>
        </authorList>
    </citation>
    <scope>NUCLEOTIDE SEQUENCE [LARGE SCALE GENOMIC DNA]</scope>
    <source>
        <strain evidence="3 4">CBS 114990</strain>
    </source>
</reference>
<dbReference type="GeneID" id="92040120"/>
<evidence type="ECO:0000256" key="1">
    <source>
        <dbReference type="SAM" id="MobiDB-lite"/>
    </source>
</evidence>
<feature type="compositionally biased region" description="Basic and acidic residues" evidence="1">
    <location>
        <begin position="1351"/>
        <end position="1361"/>
    </location>
</feature>
<evidence type="ECO:0000259" key="2">
    <source>
        <dbReference type="SMART" id="SM00382"/>
    </source>
</evidence>
<feature type="compositionally biased region" description="Pro residues" evidence="1">
    <location>
        <begin position="1296"/>
        <end position="1310"/>
    </location>
</feature>
<protein>
    <recommendedName>
        <fullName evidence="2">AAA+ ATPase domain-containing protein</fullName>
    </recommendedName>
</protein>
<name>A0ABR1WXD8_9PEZI</name>
<dbReference type="SMART" id="SM00382">
    <property type="entry name" value="AAA"/>
    <property type="match status" value="2"/>
</dbReference>
<proteinExistence type="predicted"/>
<dbReference type="Proteomes" id="UP001433268">
    <property type="component" value="Unassembled WGS sequence"/>
</dbReference>
<feature type="domain" description="AAA+ ATPase" evidence="2">
    <location>
        <begin position="1023"/>
        <end position="1148"/>
    </location>
</feature>
<comment type="caution">
    <text evidence="3">The sequence shown here is derived from an EMBL/GenBank/DDBJ whole genome shotgun (WGS) entry which is preliminary data.</text>
</comment>
<keyword evidence="4" id="KW-1185">Reference proteome</keyword>
<dbReference type="CDD" id="cd19481">
    <property type="entry name" value="RecA-like_protease"/>
    <property type="match status" value="1"/>
</dbReference>
<dbReference type="Pfam" id="PF23232">
    <property type="entry name" value="AAA_lid_13"/>
    <property type="match status" value="1"/>
</dbReference>
<dbReference type="EMBL" id="JAQQWN010000004">
    <property type="protein sequence ID" value="KAK8087784.1"/>
    <property type="molecule type" value="Genomic_DNA"/>
</dbReference>
<sequence length="1382" mass="156591">MLQSRTERRILNVSGPEGFSERRFVKSPAWQYGAYTKWDGQWLGCILGKSIKLPPKPSHDLPQRWLIEYWFLQVHWPTDEIRVATNSVVIDQFDGEQLVTSLLIYAVEFHDANDDGGRKRKLTERGKRTCDVIWGDSRYMSYEGRCLDAARQHISGRIIVGGGKAGVEEKYPKHHWTFTWVEPNDVLKPGHPICAIKEIVHSKRTPTADQLLIISPCLSAFILSDNTWMPITTENIQPLNIPREIARPILEKHKLEALDALVDLQVYGSGSQATEGPRGRGSGTAILLHGAPGTGKSYTVEYISSRTRRPVLSIGAKDGLVGPGKGLDQSNTSALEFCRSFDTLEGLLFLTTNRVGILDEAISSRINLSIHLGNFDAKRRAKIWKSMTETFQRQNDKLVIRQDVGTLLQSLKEPSRIDGNDAIPVNYEHFKESMNMAWIWDEYLKKLHDGIDASKIALDEGIRDDTFKDNIALSRISSSPNDYVSPENPQLQGPRDQAPIPLTSLCHPTLNCVHWDTFQAAGSRTELFRNTQFFAVDVLIGEPVIKLATDPKGRPKRKNLAQRSATLSTSIPRASTLQKMGSDGNPSAEASLPERIRINSPALIKAFSEIMEESFTGAFLVFRPFRSLLYYEQELRDWALQQEKALENSKPAGMPIADSNDEENDDDTKRISAMAKLKEMQCLLSFIDSYMAKKRKYLMSDQCREISFADLPLLFNPGDIVIAKHLKQAYRVIKVDCTRHRVKNRDKGGLDFWKDETEAEFADNPIFVSCVYLDFDGTSIGPVPRIFAFPGFRGKKQVTSLPIYPIQHSRDVELRDNLVQRGKTFLKVAGIKHMHYTGLAMETRDEIDSQVVIDFEEAFTRFPQWMPRVRHIADCSPAKLLDSKANPSLDDEADETVGIYREAQKSLELPCVKECCTGEVVHRDEYVENRRMEDYIVAHMNEAGSVLPSVAVTPRALKDIDEHPTLTDEDFLIMSYRVFGFVLRSRKWHKLDLTHMSEVAILGDGEGFDQLVLPLVIAIWSSRGLILLLHGVPGVGKTSTAECVADSFRRPLFQITSGDLGTTAREVEDALEQNFNLASRWGCILLIDEADVFLGERTREDFVRNSLVAVFLRMMEYYSGVLFLTTNRVGVFDEAFTSRIHISLYYPPLQRDATRQIFEKNWERIKLRYKTNDRKLEIKESEITQFALDYFDNNKEGRWNGRQIRNAFQSAIALAELDALGTDDLLDDTDHGRTVVLGKKNFETVADAYKGFLDYLKQVYGADFARRARENLWRYDTFGMPKVPNALTTRLRVAEPGPPITTPPRAPPGSQPWATPAGSQPQAGYGYREPQHTPYYQAQPPPSQPQQYYPERYEHHPDQRSRYIPGQDPYAPPAPQDRFAPG</sequence>
<feature type="region of interest" description="Disordered" evidence="1">
    <location>
        <begin position="1294"/>
        <end position="1382"/>
    </location>
</feature>
<dbReference type="Pfam" id="PF00004">
    <property type="entry name" value="AAA"/>
    <property type="match status" value="1"/>
</dbReference>
<dbReference type="SUPFAM" id="SSF52540">
    <property type="entry name" value="P-loop containing nucleoside triphosphate hydrolases"/>
    <property type="match status" value="2"/>
</dbReference>
<feature type="compositionally biased region" description="Polar residues" evidence="1">
    <location>
        <begin position="561"/>
        <end position="579"/>
    </location>
</feature>
<evidence type="ECO:0000313" key="4">
    <source>
        <dbReference type="Proteomes" id="UP001433268"/>
    </source>
</evidence>
<dbReference type="Gene3D" id="3.40.50.300">
    <property type="entry name" value="P-loop containing nucleotide triphosphate hydrolases"/>
    <property type="match status" value="1"/>
</dbReference>